<evidence type="ECO:0000256" key="2">
    <source>
        <dbReference type="ARBA" id="ARBA00022448"/>
    </source>
</evidence>
<dbReference type="GO" id="GO:0005886">
    <property type="term" value="C:plasma membrane"/>
    <property type="evidence" value="ECO:0007669"/>
    <property type="project" value="UniProtKB-SubCell"/>
</dbReference>
<gene>
    <name evidence="9" type="ORF">IV73_GL000379</name>
</gene>
<keyword evidence="2 7" id="KW-0813">Transport</keyword>
<dbReference type="EMBL" id="JQBP01000002">
    <property type="protein sequence ID" value="KRN75224.1"/>
    <property type="molecule type" value="Genomic_DNA"/>
</dbReference>
<sequence>MVVIVSPLTASIVKTTIGPTAALIPLALSIAPFFARQVEVVFLSLEPGKVEAARAFGATNWHIIKNVYFHESRSELVRVATVTLISLVGLTTMAGVVGAGGLGTTAIVTGYQRFEPDVMWVATGLILILILFIQLSGNWLARRL</sequence>
<keyword evidence="10" id="KW-1185">Reference proteome</keyword>
<dbReference type="STRING" id="1616.IV73_GL000379"/>
<feature type="transmembrane region" description="Helical" evidence="7">
    <location>
        <begin position="118"/>
        <end position="141"/>
    </location>
</feature>
<keyword evidence="4 7" id="KW-0812">Transmembrane</keyword>
<feature type="transmembrane region" description="Helical" evidence="7">
    <location>
        <begin position="76"/>
        <end position="98"/>
    </location>
</feature>
<organism evidence="9 10">
    <name type="scientific">Weissella kandleri</name>
    <dbReference type="NCBI Taxonomy" id="1616"/>
    <lineage>
        <taxon>Bacteria</taxon>
        <taxon>Bacillati</taxon>
        <taxon>Bacillota</taxon>
        <taxon>Bacilli</taxon>
        <taxon>Lactobacillales</taxon>
        <taxon>Lactobacillaceae</taxon>
        <taxon>Weissella</taxon>
    </lineage>
</organism>
<dbReference type="PANTHER" id="PTHR30450:SF1">
    <property type="entry name" value="D-METHIONINE TRANSPORT SYSTEM PERMEASE PROTEIN METI-RELATED"/>
    <property type="match status" value="1"/>
</dbReference>
<evidence type="ECO:0000256" key="7">
    <source>
        <dbReference type="RuleBase" id="RU363032"/>
    </source>
</evidence>
<keyword evidence="5 7" id="KW-1133">Transmembrane helix</keyword>
<protein>
    <recommendedName>
        <fullName evidence="8">ABC transmembrane type-1 domain-containing protein</fullName>
    </recommendedName>
</protein>
<comment type="subcellular location">
    <subcellularLocation>
        <location evidence="1 7">Cell membrane</location>
        <topology evidence="1 7">Multi-pass membrane protein</topology>
    </subcellularLocation>
</comment>
<name>A0A0R2JD02_9LACO</name>
<accession>A0A0R2JD02</accession>
<evidence type="ECO:0000256" key="4">
    <source>
        <dbReference type="ARBA" id="ARBA00022692"/>
    </source>
</evidence>
<keyword evidence="3" id="KW-1003">Cell membrane</keyword>
<evidence type="ECO:0000256" key="1">
    <source>
        <dbReference type="ARBA" id="ARBA00004651"/>
    </source>
</evidence>
<evidence type="ECO:0000256" key="3">
    <source>
        <dbReference type="ARBA" id="ARBA00022475"/>
    </source>
</evidence>
<dbReference type="Pfam" id="PF00528">
    <property type="entry name" value="BPD_transp_1"/>
    <property type="match status" value="1"/>
</dbReference>
<dbReference type="PATRIC" id="fig|1616.3.peg.391"/>
<evidence type="ECO:0000256" key="6">
    <source>
        <dbReference type="ARBA" id="ARBA00023136"/>
    </source>
</evidence>
<dbReference type="GO" id="GO:0048473">
    <property type="term" value="P:D-methionine transmembrane transport"/>
    <property type="evidence" value="ECO:0007669"/>
    <property type="project" value="TreeGrafter"/>
</dbReference>
<evidence type="ECO:0000256" key="5">
    <source>
        <dbReference type="ARBA" id="ARBA00022989"/>
    </source>
</evidence>
<dbReference type="SUPFAM" id="SSF161098">
    <property type="entry name" value="MetI-like"/>
    <property type="match status" value="1"/>
</dbReference>
<dbReference type="InterPro" id="IPR000515">
    <property type="entry name" value="MetI-like"/>
</dbReference>
<dbReference type="PANTHER" id="PTHR30450">
    <property type="entry name" value="ABC TRANSPORTER PERMEASE"/>
    <property type="match status" value="1"/>
</dbReference>
<dbReference type="InterPro" id="IPR035906">
    <property type="entry name" value="MetI-like_sf"/>
</dbReference>
<proteinExistence type="inferred from homology"/>
<dbReference type="AlphaFoldDB" id="A0A0R2JD02"/>
<reference evidence="9 10" key="1">
    <citation type="journal article" date="2015" name="Genome Announc.">
        <title>Expanding the biotechnology potential of lactobacilli through comparative genomics of 213 strains and associated genera.</title>
        <authorList>
            <person name="Sun Z."/>
            <person name="Harris H.M."/>
            <person name="McCann A."/>
            <person name="Guo C."/>
            <person name="Argimon S."/>
            <person name="Zhang W."/>
            <person name="Yang X."/>
            <person name="Jeffery I.B."/>
            <person name="Cooney J.C."/>
            <person name="Kagawa T.F."/>
            <person name="Liu W."/>
            <person name="Song Y."/>
            <person name="Salvetti E."/>
            <person name="Wrobel A."/>
            <person name="Rasinkangas P."/>
            <person name="Parkhill J."/>
            <person name="Rea M.C."/>
            <person name="O'Sullivan O."/>
            <person name="Ritari J."/>
            <person name="Douillard F.P."/>
            <person name="Paul Ross R."/>
            <person name="Yang R."/>
            <person name="Briner A.E."/>
            <person name="Felis G.E."/>
            <person name="de Vos W.M."/>
            <person name="Barrangou R."/>
            <person name="Klaenhammer T.R."/>
            <person name="Caufield P.W."/>
            <person name="Cui Y."/>
            <person name="Zhang H."/>
            <person name="O'Toole P.W."/>
        </authorList>
    </citation>
    <scope>NUCLEOTIDE SEQUENCE [LARGE SCALE GENOMIC DNA]</scope>
    <source>
        <strain evidence="9 10">DSM 20593</strain>
    </source>
</reference>
<dbReference type="Proteomes" id="UP000051655">
    <property type="component" value="Unassembled WGS sequence"/>
</dbReference>
<evidence type="ECO:0000313" key="10">
    <source>
        <dbReference type="Proteomes" id="UP000051655"/>
    </source>
</evidence>
<dbReference type="InterPro" id="IPR051322">
    <property type="entry name" value="AA_ABC_Transporter_Permease"/>
</dbReference>
<evidence type="ECO:0000313" key="9">
    <source>
        <dbReference type="EMBL" id="KRN75224.1"/>
    </source>
</evidence>
<comment type="similarity">
    <text evidence="7">Belongs to the binding-protein-dependent transport system permease family.</text>
</comment>
<evidence type="ECO:0000259" key="8">
    <source>
        <dbReference type="PROSITE" id="PS50928"/>
    </source>
</evidence>
<keyword evidence="6 7" id="KW-0472">Membrane</keyword>
<feature type="domain" description="ABC transmembrane type-1" evidence="8">
    <location>
        <begin position="1"/>
        <end position="137"/>
    </location>
</feature>
<dbReference type="PROSITE" id="PS50928">
    <property type="entry name" value="ABC_TM1"/>
    <property type="match status" value="1"/>
</dbReference>
<dbReference type="Gene3D" id="1.10.3720.10">
    <property type="entry name" value="MetI-like"/>
    <property type="match status" value="1"/>
</dbReference>
<comment type="caution">
    <text evidence="9">The sequence shown here is derived from an EMBL/GenBank/DDBJ whole genome shotgun (WGS) entry which is preliminary data.</text>
</comment>